<organism evidence="1 2">
    <name type="scientific">Paracoccus gahaiensis</name>
    <dbReference type="NCBI Taxonomy" id="1706839"/>
    <lineage>
        <taxon>Bacteria</taxon>
        <taxon>Pseudomonadati</taxon>
        <taxon>Pseudomonadota</taxon>
        <taxon>Alphaproteobacteria</taxon>
        <taxon>Rhodobacterales</taxon>
        <taxon>Paracoccaceae</taxon>
        <taxon>Paracoccus</taxon>
    </lineage>
</organism>
<sequence length="80" mass="8877">MTGKDWTKAHDETDVHIAQLAGFAAILREVTMEWPTLNSADPVANGVLTMIRAIDDGIRKLEDMHSEEYRLKSQKPAVAA</sequence>
<accession>A0A4U0R8X9</accession>
<evidence type="ECO:0000313" key="2">
    <source>
        <dbReference type="Proteomes" id="UP000309747"/>
    </source>
</evidence>
<dbReference type="OrthoDB" id="9868547at2"/>
<evidence type="ECO:0000313" key="1">
    <source>
        <dbReference type="EMBL" id="TJZ91601.1"/>
    </source>
</evidence>
<name>A0A4U0R8X9_9RHOB</name>
<reference evidence="1 2" key="1">
    <citation type="submission" date="2019-04" db="EMBL/GenBank/DDBJ databases">
        <authorList>
            <person name="Li J."/>
        </authorList>
    </citation>
    <scope>NUCLEOTIDE SEQUENCE [LARGE SCALE GENOMIC DNA]</scope>
    <source>
        <strain evidence="1 2">KCTC 42687</strain>
    </source>
</reference>
<dbReference type="EMBL" id="SUNI01000009">
    <property type="protein sequence ID" value="TJZ91601.1"/>
    <property type="molecule type" value="Genomic_DNA"/>
</dbReference>
<keyword evidence="2" id="KW-1185">Reference proteome</keyword>
<proteinExistence type="predicted"/>
<dbReference type="AlphaFoldDB" id="A0A4U0R8X9"/>
<protein>
    <submittedName>
        <fullName evidence="1">Uncharacterized protein</fullName>
    </submittedName>
</protein>
<dbReference type="Proteomes" id="UP000309747">
    <property type="component" value="Unassembled WGS sequence"/>
</dbReference>
<gene>
    <name evidence="1" type="ORF">FA743_10925</name>
</gene>
<dbReference type="RefSeq" id="WP_136886137.1">
    <property type="nucleotide sequence ID" value="NZ_SUNI01000009.1"/>
</dbReference>
<comment type="caution">
    <text evidence="1">The sequence shown here is derived from an EMBL/GenBank/DDBJ whole genome shotgun (WGS) entry which is preliminary data.</text>
</comment>